<evidence type="ECO:0000313" key="3">
    <source>
        <dbReference type="EMBL" id="KAG7489870.1"/>
    </source>
</evidence>
<name>A0AAV6QEW9_SOLSE</name>
<feature type="compositionally biased region" description="Pro residues" evidence="1">
    <location>
        <begin position="390"/>
        <end position="404"/>
    </location>
</feature>
<keyword evidence="4" id="KW-1185">Reference proteome</keyword>
<dbReference type="GO" id="GO:0005737">
    <property type="term" value="C:cytoplasm"/>
    <property type="evidence" value="ECO:0007669"/>
    <property type="project" value="TreeGrafter"/>
</dbReference>
<dbReference type="InterPro" id="IPR011021">
    <property type="entry name" value="Arrestin-like_N"/>
</dbReference>
<comment type="caution">
    <text evidence="3">The sequence shown here is derived from an EMBL/GenBank/DDBJ whole genome shotgun (WGS) entry which is preliminary data.</text>
</comment>
<feature type="domain" description="Arrestin C-terminal-like" evidence="2">
    <location>
        <begin position="169"/>
        <end position="295"/>
    </location>
</feature>
<reference evidence="3 4" key="1">
    <citation type="journal article" date="2021" name="Sci. Rep.">
        <title>Chromosome anchoring in Senegalese sole (Solea senegalensis) reveals sex-associated markers and genome rearrangements in flatfish.</title>
        <authorList>
            <person name="Guerrero-Cozar I."/>
            <person name="Gomez-Garrido J."/>
            <person name="Berbel C."/>
            <person name="Martinez-Blanch J.F."/>
            <person name="Alioto T."/>
            <person name="Claros M.G."/>
            <person name="Gagnaire P.A."/>
            <person name="Manchado M."/>
        </authorList>
    </citation>
    <scope>NUCLEOTIDE SEQUENCE [LARGE SCALE GENOMIC DNA]</scope>
    <source>
        <strain evidence="3">Sse05_10M</strain>
    </source>
</reference>
<dbReference type="Pfam" id="PF02752">
    <property type="entry name" value="Arrestin_C"/>
    <property type="match status" value="1"/>
</dbReference>
<dbReference type="AlphaFoldDB" id="A0AAV6QEW9"/>
<proteinExistence type="predicted"/>
<feature type="region of interest" description="Disordered" evidence="1">
    <location>
        <begin position="317"/>
        <end position="342"/>
    </location>
</feature>
<feature type="region of interest" description="Disordered" evidence="1">
    <location>
        <begin position="364"/>
        <end position="411"/>
    </location>
</feature>
<evidence type="ECO:0000313" key="4">
    <source>
        <dbReference type="Proteomes" id="UP000693946"/>
    </source>
</evidence>
<dbReference type="SMART" id="SM01017">
    <property type="entry name" value="Arrestin_C"/>
    <property type="match status" value="1"/>
</dbReference>
<evidence type="ECO:0000259" key="2">
    <source>
        <dbReference type="SMART" id="SM01017"/>
    </source>
</evidence>
<dbReference type="PANTHER" id="PTHR11188">
    <property type="entry name" value="ARRESTIN DOMAIN CONTAINING PROTEIN"/>
    <property type="match status" value="1"/>
</dbReference>
<organism evidence="3 4">
    <name type="scientific">Solea senegalensis</name>
    <name type="common">Senegalese sole</name>
    <dbReference type="NCBI Taxonomy" id="28829"/>
    <lineage>
        <taxon>Eukaryota</taxon>
        <taxon>Metazoa</taxon>
        <taxon>Chordata</taxon>
        <taxon>Craniata</taxon>
        <taxon>Vertebrata</taxon>
        <taxon>Euteleostomi</taxon>
        <taxon>Actinopterygii</taxon>
        <taxon>Neopterygii</taxon>
        <taxon>Teleostei</taxon>
        <taxon>Neoteleostei</taxon>
        <taxon>Acanthomorphata</taxon>
        <taxon>Carangaria</taxon>
        <taxon>Pleuronectiformes</taxon>
        <taxon>Pleuronectoidei</taxon>
        <taxon>Soleidae</taxon>
        <taxon>Solea</taxon>
    </lineage>
</organism>
<protein>
    <submittedName>
        <fullName evidence="3">Arrestin domain-containing protein 3-like</fullName>
    </submittedName>
</protein>
<sequence>MPTVDNLTIIYDALNEYETFSPGDTITGKVVLVLSKDIKAQSLYIKAKGDANVRWTRKSGDKTYTYHAHRRYFKLKQFLTPESSAETDISQGSHVYPFRFTIPSQDMPPSFRAAHGSIIYKLEAVLSRSWRMDHNVSKELKFASKFVSNLQSLMAPQVGSTKKEMGLFSKGHVHMDVTINKRAYAPGETVMIAAKVNNSSSSDMTAKYSLTRSLVYRANTSTKHESYVVHKMVDDKSIKPQTQTEVQCTMKIPDGEMPTIQNCEIISVEYQIKVYLDISFASDPQVVFPVVIIPPLLISGHESGGAVGPYPAGAIGGPSNSDFPPQAVGSYPSPFHSGLQSHPAPGPAYPPVMYPALPPHIAGGYNNPMPQQHGPYASPFSSSSSTAVLHPPPSVPTFHPPPSAPEVNPQLPPSYDMSTNAPPTHNLPPSAPMMNVDFLSQSDEAPPAYNFLFPPFAPENSNSK</sequence>
<evidence type="ECO:0000256" key="1">
    <source>
        <dbReference type="SAM" id="MobiDB-lite"/>
    </source>
</evidence>
<accession>A0AAV6QEW9</accession>
<dbReference type="InterPro" id="IPR050357">
    <property type="entry name" value="Arrestin_domain-protein"/>
</dbReference>
<dbReference type="PANTHER" id="PTHR11188:SF135">
    <property type="entry name" value="ARRESTIN DOMAIN CONTAINING 3-LIKE-RELATED"/>
    <property type="match status" value="1"/>
</dbReference>
<dbReference type="GO" id="GO:0005886">
    <property type="term" value="C:plasma membrane"/>
    <property type="evidence" value="ECO:0007669"/>
    <property type="project" value="TreeGrafter"/>
</dbReference>
<dbReference type="Pfam" id="PF00339">
    <property type="entry name" value="Arrestin_N"/>
    <property type="match status" value="1"/>
</dbReference>
<dbReference type="InterPro" id="IPR011022">
    <property type="entry name" value="Arrestin_C-like"/>
</dbReference>
<gene>
    <name evidence="3" type="ORF">JOB18_022364</name>
</gene>
<dbReference type="GO" id="GO:0015031">
    <property type="term" value="P:protein transport"/>
    <property type="evidence" value="ECO:0007669"/>
    <property type="project" value="TreeGrafter"/>
</dbReference>
<dbReference type="EMBL" id="JAGKHQ010000017">
    <property type="protein sequence ID" value="KAG7489870.1"/>
    <property type="molecule type" value="Genomic_DNA"/>
</dbReference>
<dbReference type="Proteomes" id="UP000693946">
    <property type="component" value="Linkage Group LG5"/>
</dbReference>